<sequence>MKNVILFTMDTLRKDVLGCYGNKNKLTPFIDSLQERCLKFTNMQAVGPYTQASFPGILTSSYYLEYGREKKLSPKKTLVSEVLKRSGITTAGFHSNPYVSDYFGWNRGWDVFYDSMEAEVSQEVPYIKGDEINKKVDEWLSSYIQGGEYRPFFLWLHYMDVHEPYVPEKKYIDMVDPSINLSKDEMFNLFKDTLLKRDLSDKGKVELLKKLYLAHVREVDSYAEEFFNLLKKLGLLEDSVIIITSDHGDEFGEHAGFSHDGKMYSELINVPFLIFD</sequence>
<dbReference type="Gene3D" id="3.40.720.10">
    <property type="entry name" value="Alkaline Phosphatase, subunit A"/>
    <property type="match status" value="1"/>
</dbReference>
<evidence type="ECO:0000259" key="1">
    <source>
        <dbReference type="Pfam" id="PF00884"/>
    </source>
</evidence>
<accession>X1FHM8</accession>
<dbReference type="PANTHER" id="PTHR43751:SF3">
    <property type="entry name" value="SULFATASE N-TERMINAL DOMAIN-CONTAINING PROTEIN"/>
    <property type="match status" value="1"/>
</dbReference>
<gene>
    <name evidence="2" type="ORF">S03H2_04396</name>
</gene>
<feature type="non-terminal residue" evidence="2">
    <location>
        <position position="276"/>
    </location>
</feature>
<dbReference type="InterPro" id="IPR017850">
    <property type="entry name" value="Alkaline_phosphatase_core_sf"/>
</dbReference>
<dbReference type="CDD" id="cd16148">
    <property type="entry name" value="sulfatase_like"/>
    <property type="match status" value="1"/>
</dbReference>
<protein>
    <recommendedName>
        <fullName evidence="1">Sulfatase N-terminal domain-containing protein</fullName>
    </recommendedName>
</protein>
<reference evidence="2" key="1">
    <citation type="journal article" date="2014" name="Front. Microbiol.">
        <title>High frequency of phylogenetically diverse reductive dehalogenase-homologous genes in deep subseafloor sedimentary metagenomes.</title>
        <authorList>
            <person name="Kawai M."/>
            <person name="Futagami T."/>
            <person name="Toyoda A."/>
            <person name="Takaki Y."/>
            <person name="Nishi S."/>
            <person name="Hori S."/>
            <person name="Arai W."/>
            <person name="Tsubouchi T."/>
            <person name="Morono Y."/>
            <person name="Uchiyama I."/>
            <person name="Ito T."/>
            <person name="Fujiyama A."/>
            <person name="Inagaki F."/>
            <person name="Takami H."/>
        </authorList>
    </citation>
    <scope>NUCLEOTIDE SEQUENCE</scope>
    <source>
        <strain evidence="2">Expedition CK06-06</strain>
    </source>
</reference>
<feature type="domain" description="Sulfatase N-terminal" evidence="1">
    <location>
        <begin position="2"/>
        <end position="275"/>
    </location>
</feature>
<evidence type="ECO:0000313" key="2">
    <source>
        <dbReference type="EMBL" id="GAH20303.1"/>
    </source>
</evidence>
<dbReference type="InterPro" id="IPR052701">
    <property type="entry name" value="GAG_Ulvan_Degrading_Sulfatases"/>
</dbReference>
<dbReference type="EMBL" id="BARU01001738">
    <property type="protein sequence ID" value="GAH20303.1"/>
    <property type="molecule type" value="Genomic_DNA"/>
</dbReference>
<organism evidence="2">
    <name type="scientific">marine sediment metagenome</name>
    <dbReference type="NCBI Taxonomy" id="412755"/>
    <lineage>
        <taxon>unclassified sequences</taxon>
        <taxon>metagenomes</taxon>
        <taxon>ecological metagenomes</taxon>
    </lineage>
</organism>
<dbReference type="AlphaFoldDB" id="X1FHM8"/>
<dbReference type="InterPro" id="IPR000917">
    <property type="entry name" value="Sulfatase_N"/>
</dbReference>
<dbReference type="PANTHER" id="PTHR43751">
    <property type="entry name" value="SULFATASE"/>
    <property type="match status" value="1"/>
</dbReference>
<dbReference type="SUPFAM" id="SSF53649">
    <property type="entry name" value="Alkaline phosphatase-like"/>
    <property type="match status" value="1"/>
</dbReference>
<name>X1FHM8_9ZZZZ</name>
<proteinExistence type="predicted"/>
<dbReference type="Pfam" id="PF00884">
    <property type="entry name" value="Sulfatase"/>
    <property type="match status" value="1"/>
</dbReference>
<comment type="caution">
    <text evidence="2">The sequence shown here is derived from an EMBL/GenBank/DDBJ whole genome shotgun (WGS) entry which is preliminary data.</text>
</comment>